<dbReference type="Proteomes" id="UP000070168">
    <property type="component" value="Unassembled WGS sequence"/>
</dbReference>
<dbReference type="GO" id="GO:0016651">
    <property type="term" value="F:oxidoreductase activity, acting on NAD(P)H"/>
    <property type="evidence" value="ECO:0007669"/>
    <property type="project" value="InterPro"/>
</dbReference>
<dbReference type="CDD" id="cd08249">
    <property type="entry name" value="enoyl_reductase_like"/>
    <property type="match status" value="1"/>
</dbReference>
<evidence type="ECO:0000256" key="1">
    <source>
        <dbReference type="ARBA" id="ARBA00008072"/>
    </source>
</evidence>
<keyword evidence="5" id="KW-1185">Reference proteome</keyword>
<dbReference type="STRING" id="5078.A0A135L9F1"/>
<dbReference type="Gene3D" id="3.90.180.10">
    <property type="entry name" value="Medium-chain alcohol dehydrogenases, catalytic domain"/>
    <property type="match status" value="1"/>
</dbReference>
<feature type="domain" description="Enoyl reductase (ER)" evidence="3">
    <location>
        <begin position="11"/>
        <end position="342"/>
    </location>
</feature>
<sequence>MPTQKAIEITGPQEAKVVTNRRLPELRDDYILVKVVSVGLNPTDWKHVKFLSGPGALVGCDYAGTVEEIGSAVTKGFKKGDRVCGITHGSNDSNHEDGCFAEYIVAKAHGQWKIPPNLSFEEAATLGVGIVTVGQALYQALKLSPPQAEPVPNGIPLLIYGGSSATGTLAIQFAKLSGYVVITTCSPHNFDLVRGLGADSVYDYKHSEAAAQICKATGDQLKFALDCIGTEDGADFCDNAMSREGGRYTSITGSKTKRQNVVDSGTLGYTAVGEAFRKFGREFPPIPEDAAHIAAFINLMEPLLAQGKIKTHPVKVGKGGLYGVLEGLKLMEESKVSGEKLVYNIADTA</sequence>
<comment type="caution">
    <text evidence="4">The sequence shown here is derived from an EMBL/GenBank/DDBJ whole genome shotgun (WGS) entry which is preliminary data.</text>
</comment>
<keyword evidence="2" id="KW-0560">Oxidoreductase</keyword>
<proteinExistence type="inferred from homology"/>
<dbReference type="InterPro" id="IPR013154">
    <property type="entry name" value="ADH-like_N"/>
</dbReference>
<dbReference type="PANTHER" id="PTHR45348">
    <property type="entry name" value="HYPOTHETICAL OXIDOREDUCTASE (EUROFUNG)"/>
    <property type="match status" value="1"/>
</dbReference>
<gene>
    <name evidence="4" type="ORF">PGRI_033330</name>
</gene>
<dbReference type="InterPro" id="IPR047122">
    <property type="entry name" value="Trans-enoyl_RdTase-like"/>
</dbReference>
<evidence type="ECO:0000313" key="5">
    <source>
        <dbReference type="Proteomes" id="UP000070168"/>
    </source>
</evidence>
<dbReference type="EMBL" id="LHQR01000070">
    <property type="protein sequence ID" value="KXG45566.1"/>
    <property type="molecule type" value="Genomic_DNA"/>
</dbReference>
<name>A0A135L9F1_PENPA</name>
<dbReference type="SUPFAM" id="SSF50129">
    <property type="entry name" value="GroES-like"/>
    <property type="match status" value="1"/>
</dbReference>
<dbReference type="InterPro" id="IPR011032">
    <property type="entry name" value="GroES-like_sf"/>
</dbReference>
<evidence type="ECO:0000313" key="4">
    <source>
        <dbReference type="EMBL" id="KXG45566.1"/>
    </source>
</evidence>
<dbReference type="Pfam" id="PF00107">
    <property type="entry name" value="ADH_zinc_N"/>
    <property type="match status" value="1"/>
</dbReference>
<protein>
    <submittedName>
        <fullName evidence="4">Polyketide synthase, enoylreductase</fullName>
    </submittedName>
</protein>
<evidence type="ECO:0000259" key="3">
    <source>
        <dbReference type="SMART" id="SM00829"/>
    </source>
</evidence>
<dbReference type="PANTHER" id="PTHR45348:SF2">
    <property type="entry name" value="ZINC-TYPE ALCOHOL DEHYDROGENASE-LIKE PROTEIN C2E1P3.01"/>
    <property type="match status" value="1"/>
</dbReference>
<dbReference type="RefSeq" id="XP_040644102.1">
    <property type="nucleotide sequence ID" value="XM_040791046.1"/>
</dbReference>
<dbReference type="AlphaFoldDB" id="A0A135L9F1"/>
<dbReference type="Pfam" id="PF08240">
    <property type="entry name" value="ADH_N"/>
    <property type="match status" value="1"/>
</dbReference>
<dbReference type="InterPro" id="IPR036291">
    <property type="entry name" value="NAD(P)-bd_dom_sf"/>
</dbReference>
<dbReference type="SMART" id="SM00829">
    <property type="entry name" value="PKS_ER"/>
    <property type="match status" value="1"/>
</dbReference>
<dbReference type="Gene3D" id="3.40.50.720">
    <property type="entry name" value="NAD(P)-binding Rossmann-like Domain"/>
    <property type="match status" value="1"/>
</dbReference>
<reference evidence="4 5" key="1">
    <citation type="journal article" date="2016" name="BMC Genomics">
        <title>Genome sequencing and secondary metabolism of the postharvest pathogen Penicillium griseofulvum.</title>
        <authorList>
            <person name="Banani H."/>
            <person name="Marcet-Houben M."/>
            <person name="Ballester A.R."/>
            <person name="Abbruscato P."/>
            <person name="Gonzalez-Candelas L."/>
            <person name="Gabaldon T."/>
            <person name="Spadaro D."/>
        </authorList>
    </citation>
    <scope>NUCLEOTIDE SEQUENCE [LARGE SCALE GENOMIC DNA]</scope>
    <source>
        <strain evidence="4 5">PG3</strain>
    </source>
</reference>
<evidence type="ECO:0000256" key="2">
    <source>
        <dbReference type="ARBA" id="ARBA00023002"/>
    </source>
</evidence>
<organism evidence="4 5">
    <name type="scientific">Penicillium patulum</name>
    <name type="common">Penicillium griseofulvum</name>
    <dbReference type="NCBI Taxonomy" id="5078"/>
    <lineage>
        <taxon>Eukaryota</taxon>
        <taxon>Fungi</taxon>
        <taxon>Dikarya</taxon>
        <taxon>Ascomycota</taxon>
        <taxon>Pezizomycotina</taxon>
        <taxon>Eurotiomycetes</taxon>
        <taxon>Eurotiomycetidae</taxon>
        <taxon>Eurotiales</taxon>
        <taxon>Aspergillaceae</taxon>
        <taxon>Penicillium</taxon>
    </lineage>
</organism>
<dbReference type="OMA" id="EDIEYGI"/>
<dbReference type="InterPro" id="IPR020843">
    <property type="entry name" value="ER"/>
</dbReference>
<dbReference type="OrthoDB" id="48317at2759"/>
<dbReference type="SUPFAM" id="SSF51735">
    <property type="entry name" value="NAD(P)-binding Rossmann-fold domains"/>
    <property type="match status" value="1"/>
</dbReference>
<dbReference type="InterPro" id="IPR013149">
    <property type="entry name" value="ADH-like_C"/>
</dbReference>
<accession>A0A135L9F1</accession>
<dbReference type="GeneID" id="63706346"/>
<comment type="similarity">
    <text evidence="1">Belongs to the zinc-containing alcohol dehydrogenase family.</text>
</comment>